<protein>
    <submittedName>
        <fullName evidence="2">Uncharacterized protein</fullName>
    </submittedName>
</protein>
<dbReference type="EMBL" id="JARAWC010000019">
    <property type="protein sequence ID" value="MDX2963085.1"/>
    <property type="molecule type" value="Genomic_DNA"/>
</dbReference>
<dbReference type="Proteomes" id="UP001282288">
    <property type="component" value="Unassembled WGS sequence"/>
</dbReference>
<proteinExistence type="predicted"/>
<dbReference type="AlphaFoldDB" id="A0AAP6BEC3"/>
<sequence>MTSTPGDRPERETIGTDDAEYPFGEPGWLDEDTVCPCCGDELGVGDAGSA</sequence>
<name>A0AAP6BEC3_9ACTN</name>
<dbReference type="EMBL" id="JARAWP010000003">
    <property type="protein sequence ID" value="MDX3017369.1"/>
    <property type="molecule type" value="Genomic_DNA"/>
</dbReference>
<feature type="region of interest" description="Disordered" evidence="1">
    <location>
        <begin position="1"/>
        <end position="27"/>
    </location>
</feature>
<keyword evidence="4" id="KW-1185">Reference proteome</keyword>
<reference evidence="2 4" key="1">
    <citation type="journal article" date="2023" name="Microb. Genom.">
        <title>Mesoterricola silvestris gen. nov., sp. nov., Mesoterricola sediminis sp. nov., Geothrix oryzae sp. nov., Geothrix edaphica sp. nov., Geothrix rubra sp. nov., and Geothrix limicola sp. nov., six novel members of Acidobacteriota isolated from soils.</title>
        <authorList>
            <person name="Weisberg A.J."/>
            <person name="Pearce E."/>
            <person name="Kramer C.G."/>
            <person name="Chang J.H."/>
            <person name="Clarke C.R."/>
        </authorList>
    </citation>
    <scope>NUCLEOTIDE SEQUENCE</scope>
    <source>
        <strain evidence="3 4">NB05-1H</strain>
        <strain evidence="2">NRRL_B-16521</strain>
    </source>
</reference>
<dbReference type="RefSeq" id="WP_158002801.1">
    <property type="nucleotide sequence ID" value="NZ_BCMK01000067.1"/>
</dbReference>
<accession>A0AAP6BEC3</accession>
<evidence type="ECO:0000313" key="4">
    <source>
        <dbReference type="Proteomes" id="UP001272987"/>
    </source>
</evidence>
<dbReference type="GeneID" id="69806173"/>
<gene>
    <name evidence="2" type="ORF">PV399_25695</name>
    <name evidence="3" type="ORF">PV666_05665</name>
</gene>
<evidence type="ECO:0000313" key="5">
    <source>
        <dbReference type="Proteomes" id="UP001282288"/>
    </source>
</evidence>
<evidence type="ECO:0000313" key="3">
    <source>
        <dbReference type="EMBL" id="MDX3017369.1"/>
    </source>
</evidence>
<dbReference type="Proteomes" id="UP001272987">
    <property type="component" value="Unassembled WGS sequence"/>
</dbReference>
<evidence type="ECO:0000313" key="2">
    <source>
        <dbReference type="EMBL" id="MDX2963085.1"/>
    </source>
</evidence>
<comment type="caution">
    <text evidence="2">The sequence shown here is derived from an EMBL/GenBank/DDBJ whole genome shotgun (WGS) entry which is preliminary data.</text>
</comment>
<evidence type="ECO:0000256" key="1">
    <source>
        <dbReference type="SAM" id="MobiDB-lite"/>
    </source>
</evidence>
<organism evidence="2 5">
    <name type="scientific">Streptomyces acidiscabies</name>
    <dbReference type="NCBI Taxonomy" id="42234"/>
    <lineage>
        <taxon>Bacteria</taxon>
        <taxon>Bacillati</taxon>
        <taxon>Actinomycetota</taxon>
        <taxon>Actinomycetes</taxon>
        <taxon>Kitasatosporales</taxon>
        <taxon>Streptomycetaceae</taxon>
        <taxon>Streptomyces</taxon>
    </lineage>
</organism>